<dbReference type="EMBL" id="QICC01000004">
    <property type="protein sequence ID" value="RNM43047.1"/>
    <property type="molecule type" value="Genomic_DNA"/>
</dbReference>
<sequence>MEQQTDAASGVSGCAVAPSTHRASWRSKAVRGGKRGARLIAQLAVVVAVYAAGCALASVLPVHLPGNIVGMVLLLVLLGTGLVKARHVGDACDCLLDNMSLFFIPAGVAIMGCFSLLEGNAAKFALVCVVTTVLVFLATSYTVMLVSRLMARRGSSAGASAAGATATATDEEA</sequence>
<feature type="transmembrane region" description="Helical" evidence="6">
    <location>
        <begin position="66"/>
        <end position="83"/>
    </location>
</feature>
<dbReference type="GO" id="GO:0016787">
    <property type="term" value="F:hydrolase activity"/>
    <property type="evidence" value="ECO:0007669"/>
    <property type="project" value="UniProtKB-KW"/>
</dbReference>
<evidence type="ECO:0000256" key="3">
    <source>
        <dbReference type="ARBA" id="ARBA00022692"/>
    </source>
</evidence>
<dbReference type="InterPro" id="IPR005538">
    <property type="entry name" value="LrgA/CidA"/>
</dbReference>
<comment type="caution">
    <text evidence="8">The sequence shown here is derived from an EMBL/GenBank/DDBJ whole genome shotgun (WGS) entry which is preliminary data.</text>
</comment>
<keyword evidence="7" id="KW-0282">Flagellum</keyword>
<comment type="subcellular location">
    <subcellularLocation>
        <location evidence="1">Cell membrane</location>
        <topology evidence="1">Multi-pass membrane protein</topology>
    </subcellularLocation>
</comment>
<protein>
    <submittedName>
        <fullName evidence="8">Murein hydrolase regulator LrgA</fullName>
    </submittedName>
</protein>
<evidence type="ECO:0000313" key="10">
    <source>
        <dbReference type="Proteomes" id="UP000270112"/>
    </source>
</evidence>
<keyword evidence="4 6" id="KW-1133">Transmembrane helix</keyword>
<feature type="transmembrane region" description="Helical" evidence="6">
    <location>
        <begin position="123"/>
        <end position="146"/>
    </location>
</feature>
<dbReference type="EMBL" id="PPTT01000010">
    <property type="protein sequence ID" value="RDB69288.1"/>
    <property type="molecule type" value="Genomic_DNA"/>
</dbReference>
<evidence type="ECO:0000256" key="2">
    <source>
        <dbReference type="ARBA" id="ARBA00022475"/>
    </source>
</evidence>
<keyword evidence="3 6" id="KW-0812">Transmembrane</keyword>
<gene>
    <name evidence="7" type="ORF">C1876_07210</name>
    <name evidence="8" type="ORF">DMP09_02000</name>
</gene>
<dbReference type="PANTHER" id="PTHR33931:SF2">
    <property type="entry name" value="HOLIN-LIKE PROTEIN CIDA"/>
    <property type="match status" value="1"/>
</dbReference>
<keyword evidence="9" id="KW-1185">Reference proteome</keyword>
<feature type="transmembrane region" description="Helical" evidence="6">
    <location>
        <begin position="39"/>
        <end position="60"/>
    </location>
</feature>
<dbReference type="Proteomes" id="UP000253817">
    <property type="component" value="Unassembled WGS sequence"/>
</dbReference>
<keyword evidence="8" id="KW-0378">Hydrolase</keyword>
<organism evidence="8 10">
    <name type="scientific">Eggerthella sinensis</name>
    <dbReference type="NCBI Taxonomy" id="242230"/>
    <lineage>
        <taxon>Bacteria</taxon>
        <taxon>Bacillati</taxon>
        <taxon>Actinomycetota</taxon>
        <taxon>Coriobacteriia</taxon>
        <taxon>Eggerthellales</taxon>
        <taxon>Eggerthellaceae</taxon>
        <taxon>Eggerthella</taxon>
    </lineage>
</organism>
<keyword evidence="2" id="KW-1003">Cell membrane</keyword>
<evidence type="ECO:0000256" key="5">
    <source>
        <dbReference type="ARBA" id="ARBA00023136"/>
    </source>
</evidence>
<evidence type="ECO:0000313" key="9">
    <source>
        <dbReference type="Proteomes" id="UP000253817"/>
    </source>
</evidence>
<name>A0A3N0J1K6_9ACTN</name>
<keyword evidence="7" id="KW-0966">Cell projection</keyword>
<evidence type="ECO:0000313" key="8">
    <source>
        <dbReference type="EMBL" id="RNM43047.1"/>
    </source>
</evidence>
<evidence type="ECO:0000256" key="4">
    <source>
        <dbReference type="ARBA" id="ARBA00022989"/>
    </source>
</evidence>
<reference evidence="7 9" key="1">
    <citation type="journal article" date="2018" name="Elife">
        <title>Discovery and characterization of a prevalent human gut bacterial enzyme sufficient for the inactivation of a family of plant toxins.</title>
        <authorList>
            <person name="Koppel N."/>
            <person name="Bisanz J.E."/>
            <person name="Pandelia M.E."/>
            <person name="Turnbaugh P.J."/>
            <person name="Balskus E.P."/>
        </authorList>
    </citation>
    <scope>NUCLEOTIDE SEQUENCE [LARGE SCALE GENOMIC DNA]</scope>
    <source>
        <strain evidence="7 9">DSM 16107</strain>
    </source>
</reference>
<dbReference type="Proteomes" id="UP000270112">
    <property type="component" value="Unassembled WGS sequence"/>
</dbReference>
<dbReference type="GO" id="GO:0005886">
    <property type="term" value="C:plasma membrane"/>
    <property type="evidence" value="ECO:0007669"/>
    <property type="project" value="UniProtKB-SubCell"/>
</dbReference>
<reference evidence="10" key="2">
    <citation type="submission" date="2018-05" db="EMBL/GenBank/DDBJ databases">
        <title>Genome Sequencing of selected type strains of the family Eggerthellaceae.</title>
        <authorList>
            <person name="Danylec N."/>
            <person name="Stoll D.A."/>
            <person name="Doetsch A."/>
            <person name="Huch M."/>
        </authorList>
    </citation>
    <scope>NUCLEOTIDE SEQUENCE [LARGE SCALE GENOMIC DNA]</scope>
    <source>
        <strain evidence="10">DSM 16107</strain>
    </source>
</reference>
<evidence type="ECO:0000313" key="7">
    <source>
        <dbReference type="EMBL" id="RDB69288.1"/>
    </source>
</evidence>
<reference evidence="8" key="3">
    <citation type="journal article" date="2019" name="Microbiol. Resour. Announc.">
        <title>Draft Genome Sequences of Type Strains of Gordonibacter faecihominis, Paraeggerthella hongkongensis, Parvibacter caecicola,Slackia equolifaciens, Slackia faecicanis, and Slackia isoflavoniconvertens.</title>
        <authorList>
            <person name="Danylec N."/>
            <person name="Stoll D.A."/>
            <person name="Dotsch A."/>
            <person name="Huch M."/>
        </authorList>
    </citation>
    <scope>NUCLEOTIDE SEQUENCE</scope>
    <source>
        <strain evidence="8">DSM 16107</strain>
    </source>
</reference>
<evidence type="ECO:0000256" key="6">
    <source>
        <dbReference type="SAM" id="Phobius"/>
    </source>
</evidence>
<dbReference type="RefSeq" id="WP_114546041.1">
    <property type="nucleotide sequence ID" value="NZ_PPTT01000010.1"/>
</dbReference>
<keyword evidence="5 6" id="KW-0472">Membrane</keyword>
<dbReference type="OrthoDB" id="3176438at2"/>
<dbReference type="PANTHER" id="PTHR33931">
    <property type="entry name" value="HOLIN-LIKE PROTEIN CIDA-RELATED"/>
    <property type="match status" value="1"/>
</dbReference>
<dbReference type="AlphaFoldDB" id="A0A3N0J1K6"/>
<dbReference type="Pfam" id="PF03788">
    <property type="entry name" value="LrgA"/>
    <property type="match status" value="1"/>
</dbReference>
<feature type="transmembrane region" description="Helical" evidence="6">
    <location>
        <begin position="95"/>
        <end position="117"/>
    </location>
</feature>
<accession>A0A3N0J1K6</accession>
<keyword evidence="7" id="KW-0969">Cilium</keyword>
<evidence type="ECO:0000256" key="1">
    <source>
        <dbReference type="ARBA" id="ARBA00004651"/>
    </source>
</evidence>
<proteinExistence type="predicted"/>